<dbReference type="EMBL" id="JABAFA010000028">
    <property type="protein sequence ID" value="NMD99354.1"/>
    <property type="molecule type" value="Genomic_DNA"/>
</dbReference>
<evidence type="ECO:0000313" key="2">
    <source>
        <dbReference type="Proteomes" id="UP000543804"/>
    </source>
</evidence>
<accession>A0A848BB76</accession>
<protein>
    <submittedName>
        <fullName evidence="1">Prevent-host-death protein</fullName>
    </submittedName>
</protein>
<name>A0A848BB76_9FIRM</name>
<sequence length="98" mass="10938">MKIEAVKNEMMEHIGDFVRTEAKENFVLWLKDKALPAAREVAAAYTAALGKSAESETGWCRFRDRVFLPCAVDGFLWLCGKSLESMAEKQEDGHGNDA</sequence>
<dbReference type="AlphaFoldDB" id="A0A848BB76"/>
<gene>
    <name evidence="1" type="ORF">HF878_07720</name>
</gene>
<proteinExistence type="predicted"/>
<comment type="caution">
    <text evidence="1">The sequence shown here is derived from an EMBL/GenBank/DDBJ whole genome shotgun (WGS) entry which is preliminary data.</text>
</comment>
<organism evidence="1 2">
    <name type="scientific">Selenomonas bovis</name>
    <dbReference type="NCBI Taxonomy" id="416586"/>
    <lineage>
        <taxon>Bacteria</taxon>
        <taxon>Bacillati</taxon>
        <taxon>Bacillota</taxon>
        <taxon>Negativicutes</taxon>
        <taxon>Selenomonadales</taxon>
        <taxon>Selenomonadaceae</taxon>
        <taxon>Selenomonas</taxon>
    </lineage>
</organism>
<dbReference type="Proteomes" id="UP000543804">
    <property type="component" value="Unassembled WGS sequence"/>
</dbReference>
<reference evidence="1 2" key="1">
    <citation type="submission" date="2020-04" db="EMBL/GenBank/DDBJ databases">
        <authorList>
            <person name="Hitch T.C.A."/>
            <person name="Wylensek D."/>
            <person name="Clavel T."/>
        </authorList>
    </citation>
    <scope>NUCLEOTIDE SEQUENCE [LARGE SCALE GENOMIC DNA]</scope>
    <source>
        <strain evidence="1 2">PG-130-P53-12</strain>
    </source>
</reference>
<evidence type="ECO:0000313" key="1">
    <source>
        <dbReference type="EMBL" id="NMD99354.1"/>
    </source>
</evidence>
<keyword evidence="2" id="KW-1185">Reference proteome</keyword>
<dbReference type="RefSeq" id="WP_170077707.1">
    <property type="nucleotide sequence ID" value="NZ_JABAFA010000028.1"/>
</dbReference>